<dbReference type="GO" id="GO:0008483">
    <property type="term" value="F:transaminase activity"/>
    <property type="evidence" value="ECO:0007669"/>
    <property type="project" value="UniProtKB-KW"/>
</dbReference>
<sequence>MTAGKLTTLENRAIAHGLNVSDGHPRMPLTRGQRAIVAELGDLFDEAAKRPFHEIEQEAQRAFLHGLGQHGAPVGGERLLSCYSSSVAMDIVARTLAERTGSVALIHPTFDNIPDLLLARGLDLVPVAERRFEEGLADLPPEVGAVFVTTPNNPTGWVLGSGPLERLASWCAETGRILAMDTCFRGQDVRAQYDTYRILDDSGAEWVVIEDTGKLWPMLELKAGFLAWGERTELEIAEAFDDVLLSVSPLVLLLITRLARDASDGGYAELARLLEGNRRALGEITGPAGLVMKEPDSRISVAQLELPESCGTATEFYIRLLEHNVHVLPCEAFHWARNSDGGRDVRVALARAPEEVRAAATALAEVSARTRADERR</sequence>
<dbReference type="Gene3D" id="3.40.640.10">
    <property type="entry name" value="Type I PLP-dependent aspartate aminotransferase-like (Major domain)"/>
    <property type="match status" value="1"/>
</dbReference>
<keyword evidence="2" id="KW-0808">Transferase</keyword>
<proteinExistence type="predicted"/>
<dbReference type="InterPro" id="IPR015422">
    <property type="entry name" value="PyrdxlP-dep_Trfase_small"/>
</dbReference>
<dbReference type="SUPFAM" id="SSF53383">
    <property type="entry name" value="PLP-dependent transferases"/>
    <property type="match status" value="1"/>
</dbReference>
<dbReference type="InterPro" id="IPR015421">
    <property type="entry name" value="PyrdxlP-dep_Trfase_major"/>
</dbReference>
<organism evidence="2 3">
    <name type="scientific">Actinomadura rugatobispora</name>
    <dbReference type="NCBI Taxonomy" id="1994"/>
    <lineage>
        <taxon>Bacteria</taxon>
        <taxon>Bacillati</taxon>
        <taxon>Actinomycetota</taxon>
        <taxon>Actinomycetes</taxon>
        <taxon>Streptosporangiales</taxon>
        <taxon>Thermomonosporaceae</taxon>
        <taxon>Actinomadura</taxon>
    </lineage>
</organism>
<dbReference type="Proteomes" id="UP001596074">
    <property type="component" value="Unassembled WGS sequence"/>
</dbReference>
<keyword evidence="3" id="KW-1185">Reference proteome</keyword>
<dbReference type="InterPro" id="IPR015424">
    <property type="entry name" value="PyrdxlP-dep_Trfase"/>
</dbReference>
<comment type="caution">
    <text evidence="2">The sequence shown here is derived from an EMBL/GenBank/DDBJ whole genome shotgun (WGS) entry which is preliminary data.</text>
</comment>
<evidence type="ECO:0000313" key="3">
    <source>
        <dbReference type="Proteomes" id="UP001596074"/>
    </source>
</evidence>
<reference evidence="3" key="1">
    <citation type="journal article" date="2019" name="Int. J. Syst. Evol. Microbiol.">
        <title>The Global Catalogue of Microorganisms (GCM) 10K type strain sequencing project: providing services to taxonomists for standard genome sequencing and annotation.</title>
        <authorList>
            <consortium name="The Broad Institute Genomics Platform"/>
            <consortium name="The Broad Institute Genome Sequencing Center for Infectious Disease"/>
            <person name="Wu L."/>
            <person name="Ma J."/>
        </authorList>
    </citation>
    <scope>NUCLEOTIDE SEQUENCE [LARGE SCALE GENOMIC DNA]</scope>
    <source>
        <strain evidence="3">KCTC 42087</strain>
    </source>
</reference>
<gene>
    <name evidence="2" type="ORF">ACFPZN_16120</name>
</gene>
<dbReference type="Pfam" id="PF00155">
    <property type="entry name" value="Aminotran_1_2"/>
    <property type="match status" value="1"/>
</dbReference>
<evidence type="ECO:0000313" key="2">
    <source>
        <dbReference type="EMBL" id="MFC5747156.1"/>
    </source>
</evidence>
<dbReference type="EMBL" id="JBHSON010000020">
    <property type="protein sequence ID" value="MFC5747156.1"/>
    <property type="molecule type" value="Genomic_DNA"/>
</dbReference>
<name>A0ABW0ZYJ5_9ACTN</name>
<keyword evidence="2" id="KW-0032">Aminotransferase</keyword>
<dbReference type="Gene3D" id="3.90.1150.10">
    <property type="entry name" value="Aspartate Aminotransferase, domain 1"/>
    <property type="match status" value="1"/>
</dbReference>
<dbReference type="InterPro" id="IPR004839">
    <property type="entry name" value="Aminotransferase_I/II_large"/>
</dbReference>
<protein>
    <submittedName>
        <fullName evidence="2">Aminotransferase class I/II-fold pyridoxal phosphate-dependent enzyme</fullName>
    </submittedName>
</protein>
<evidence type="ECO:0000259" key="1">
    <source>
        <dbReference type="Pfam" id="PF00155"/>
    </source>
</evidence>
<accession>A0ABW0ZYJ5</accession>
<feature type="domain" description="Aminotransferase class I/classII large" evidence="1">
    <location>
        <begin position="64"/>
        <end position="363"/>
    </location>
</feature>
<dbReference type="RefSeq" id="WP_378282776.1">
    <property type="nucleotide sequence ID" value="NZ_JBHSON010000020.1"/>
</dbReference>